<dbReference type="InterPro" id="IPR002881">
    <property type="entry name" value="DUF58"/>
</dbReference>
<evidence type="ECO:0000256" key="2">
    <source>
        <dbReference type="SAM" id="Phobius"/>
    </source>
</evidence>
<evidence type="ECO:0000313" key="5">
    <source>
        <dbReference type="Proteomes" id="UP000698059"/>
    </source>
</evidence>
<dbReference type="RefSeq" id="WP_205306465.1">
    <property type="nucleotide sequence ID" value="NZ_BAAAVF010000016.1"/>
</dbReference>
<gene>
    <name evidence="4" type="ORF">JOD49_001302</name>
</gene>
<organism evidence="4 5">
    <name type="scientific">Oerskovia jenensis</name>
    <dbReference type="NCBI Taxonomy" id="162169"/>
    <lineage>
        <taxon>Bacteria</taxon>
        <taxon>Bacillati</taxon>
        <taxon>Actinomycetota</taxon>
        <taxon>Actinomycetes</taxon>
        <taxon>Micrococcales</taxon>
        <taxon>Cellulomonadaceae</taxon>
        <taxon>Oerskovia</taxon>
    </lineage>
</organism>
<evidence type="ECO:0000259" key="3">
    <source>
        <dbReference type="Pfam" id="PF01882"/>
    </source>
</evidence>
<keyword evidence="2" id="KW-0812">Transmembrane</keyword>
<feature type="region of interest" description="Disordered" evidence="1">
    <location>
        <begin position="1"/>
        <end position="101"/>
    </location>
</feature>
<dbReference type="Proteomes" id="UP000698059">
    <property type="component" value="Unassembled WGS sequence"/>
</dbReference>
<feature type="transmembrane region" description="Helical" evidence="2">
    <location>
        <begin position="113"/>
        <end position="140"/>
    </location>
</feature>
<feature type="domain" description="DUF58" evidence="3">
    <location>
        <begin position="312"/>
        <end position="393"/>
    </location>
</feature>
<dbReference type="Pfam" id="PF01882">
    <property type="entry name" value="DUF58"/>
    <property type="match status" value="1"/>
</dbReference>
<dbReference type="PANTHER" id="PTHR34351:SF1">
    <property type="entry name" value="SLR1927 PROTEIN"/>
    <property type="match status" value="1"/>
</dbReference>
<keyword evidence="5" id="KW-1185">Reference proteome</keyword>
<evidence type="ECO:0000256" key="1">
    <source>
        <dbReference type="SAM" id="MobiDB-lite"/>
    </source>
</evidence>
<reference evidence="4 5" key="1">
    <citation type="submission" date="2021-01" db="EMBL/GenBank/DDBJ databases">
        <title>Sequencing the genomes of 1000 actinobacteria strains.</title>
        <authorList>
            <person name="Klenk H.-P."/>
        </authorList>
    </citation>
    <scope>NUCLEOTIDE SEQUENCE [LARGE SCALE GENOMIC DNA]</scope>
    <source>
        <strain evidence="4 5">DSM 46000</strain>
    </source>
</reference>
<feature type="compositionally biased region" description="Low complexity" evidence="1">
    <location>
        <begin position="64"/>
        <end position="83"/>
    </location>
</feature>
<comment type="caution">
    <text evidence="4">The sequence shown here is derived from an EMBL/GenBank/DDBJ whole genome shotgun (WGS) entry which is preliminary data.</text>
</comment>
<sequence>MTTTDSPVAARGNPTGPGGQGGQAGTPQNGPDPASRPGQDPAPAPGTPSGRTPWARLLGRRRPSTAAPASAASSTDGSAARARPTFATPSGGSGDDGPGARLRRLLAPVTEPAAQGLSVVASVVSPFGWAVLVGLVAAWWSGLAFSWVELLAVAIVATVAMLGAIAFVRGTFRYTVNLDLGQRRVTVGDRAVGTLEVSNASQRPLLPAVMELPVGAGVASFPVPRLRPGASHEEIFTIPTHRRSVIPVGPVRSVRADPLGLLRREVVWTNPEELFVHPRTKNLSGSSTGFLRDLEGRVTQDISNSDVSFHALRDYVPGDDRRHIHWKTTARTGQLMVRQFEETRRSHLAVVLSTRAEDYADPEEFELAVSSCGSLGLQAIKEDRGLTVLVNDGSLRGDNRVRLLDDLARVETRSLRTSLVDLARVAGTSVTDASVVALVVGSAVSPTELRAASARLPQDVRVMAIQCVPGAKVSRHRIAELVVLTIGELGDLPLALRRLND</sequence>
<protein>
    <submittedName>
        <fullName evidence="4">Uncharacterized protein (DUF58 family)</fullName>
    </submittedName>
</protein>
<keyword evidence="2" id="KW-0472">Membrane</keyword>
<feature type="compositionally biased region" description="Gly residues" evidence="1">
    <location>
        <begin position="15"/>
        <end position="24"/>
    </location>
</feature>
<dbReference type="PANTHER" id="PTHR34351">
    <property type="entry name" value="SLR1927 PROTEIN-RELATED"/>
    <property type="match status" value="1"/>
</dbReference>
<name>A0ABS2LDI3_9CELL</name>
<accession>A0ABS2LDI3</accession>
<proteinExistence type="predicted"/>
<evidence type="ECO:0000313" key="4">
    <source>
        <dbReference type="EMBL" id="MBM7478382.1"/>
    </source>
</evidence>
<keyword evidence="2" id="KW-1133">Transmembrane helix</keyword>
<dbReference type="EMBL" id="JAFBBO010000001">
    <property type="protein sequence ID" value="MBM7478382.1"/>
    <property type="molecule type" value="Genomic_DNA"/>
</dbReference>
<feature type="transmembrane region" description="Helical" evidence="2">
    <location>
        <begin position="146"/>
        <end position="168"/>
    </location>
</feature>